<keyword evidence="2" id="KW-1185">Reference proteome</keyword>
<evidence type="ECO:0000313" key="2">
    <source>
        <dbReference type="Proteomes" id="UP001381693"/>
    </source>
</evidence>
<dbReference type="GO" id="GO:0030178">
    <property type="term" value="P:negative regulation of Wnt signaling pathway"/>
    <property type="evidence" value="ECO:0007669"/>
    <property type="project" value="TreeGrafter"/>
</dbReference>
<dbReference type="Proteomes" id="UP001381693">
    <property type="component" value="Unassembled WGS sequence"/>
</dbReference>
<dbReference type="GO" id="GO:0005634">
    <property type="term" value="C:nucleus"/>
    <property type="evidence" value="ECO:0007669"/>
    <property type="project" value="TreeGrafter"/>
</dbReference>
<protein>
    <submittedName>
        <fullName evidence="1">Uncharacterized protein</fullName>
    </submittedName>
</protein>
<accession>A0AAN8XED9</accession>
<gene>
    <name evidence="1" type="ORF">SK128_009033</name>
</gene>
<dbReference type="EMBL" id="JAXCGZ010008512">
    <property type="protein sequence ID" value="KAK7077594.1"/>
    <property type="molecule type" value="Genomic_DNA"/>
</dbReference>
<evidence type="ECO:0000313" key="1">
    <source>
        <dbReference type="EMBL" id="KAK7077594.1"/>
    </source>
</evidence>
<organism evidence="1 2">
    <name type="scientific">Halocaridina rubra</name>
    <name type="common">Hawaiian red shrimp</name>
    <dbReference type="NCBI Taxonomy" id="373956"/>
    <lineage>
        <taxon>Eukaryota</taxon>
        <taxon>Metazoa</taxon>
        <taxon>Ecdysozoa</taxon>
        <taxon>Arthropoda</taxon>
        <taxon>Crustacea</taxon>
        <taxon>Multicrustacea</taxon>
        <taxon>Malacostraca</taxon>
        <taxon>Eumalacostraca</taxon>
        <taxon>Eucarida</taxon>
        <taxon>Decapoda</taxon>
        <taxon>Pleocyemata</taxon>
        <taxon>Caridea</taxon>
        <taxon>Atyoidea</taxon>
        <taxon>Atyidae</taxon>
        <taxon>Halocaridina</taxon>
    </lineage>
</organism>
<dbReference type="PANTHER" id="PTHR46472:SF1">
    <property type="entry name" value="NUCLEOREDOXIN"/>
    <property type="match status" value="1"/>
</dbReference>
<name>A0AAN8XED9_HALRR</name>
<proteinExistence type="predicted"/>
<dbReference type="AlphaFoldDB" id="A0AAN8XED9"/>
<dbReference type="Gene3D" id="3.40.30.10">
    <property type="entry name" value="Glutaredoxin"/>
    <property type="match status" value="1"/>
</dbReference>
<dbReference type="GO" id="GO:0004791">
    <property type="term" value="F:thioredoxin-disulfide reductase (NADPH) activity"/>
    <property type="evidence" value="ECO:0007669"/>
    <property type="project" value="TreeGrafter"/>
</dbReference>
<reference evidence="1 2" key="1">
    <citation type="submission" date="2023-11" db="EMBL/GenBank/DDBJ databases">
        <title>Halocaridina rubra genome assembly.</title>
        <authorList>
            <person name="Smith C."/>
        </authorList>
    </citation>
    <scope>NUCLEOTIDE SEQUENCE [LARGE SCALE GENOMIC DNA]</scope>
    <source>
        <strain evidence="1">EP-1</strain>
        <tissue evidence="1">Whole</tissue>
    </source>
</reference>
<dbReference type="GO" id="GO:0031397">
    <property type="term" value="P:negative regulation of protein ubiquitination"/>
    <property type="evidence" value="ECO:0007669"/>
    <property type="project" value="TreeGrafter"/>
</dbReference>
<dbReference type="PANTHER" id="PTHR46472">
    <property type="entry name" value="NUCLEOREDOXIN"/>
    <property type="match status" value="1"/>
</dbReference>
<sequence length="126" mass="13905">MGRLQESPCLILFTDGETTELQFGRDVLLPVAEEYLLDHGHEGGLTLQFYVAGEDEVSDSVRDFACLDDVVPLVAILDLSERTKYLLEEGVEVSTATVHNFITRYTSDKLSPLPIRPVTSSATNTT</sequence>
<comment type="caution">
    <text evidence="1">The sequence shown here is derived from an EMBL/GenBank/DDBJ whole genome shotgun (WGS) entry which is preliminary data.</text>
</comment>